<evidence type="ECO:0000313" key="2">
    <source>
        <dbReference type="Proteomes" id="UP000271624"/>
    </source>
</evidence>
<dbReference type="Proteomes" id="UP000271624">
    <property type="component" value="Unassembled WGS sequence"/>
</dbReference>
<sequence>MSKELIEASELLERYQKGERDFSNVYIEGSDELAGANLSDINLIFKNYSSNLFYQTSSLMSNSLNSLRSKSINYCNFIIHSHNE</sequence>
<accession>A0A433V6C3</accession>
<dbReference type="AlphaFoldDB" id="A0A433V6C3"/>
<evidence type="ECO:0000313" key="1">
    <source>
        <dbReference type="EMBL" id="RUT01638.1"/>
    </source>
</evidence>
<proteinExistence type="predicted"/>
<protein>
    <submittedName>
        <fullName evidence="1">Uncharacterized protein</fullName>
    </submittedName>
</protein>
<gene>
    <name evidence="1" type="ORF">DSM106972_067350</name>
</gene>
<reference evidence="1" key="1">
    <citation type="submission" date="2018-12" db="EMBL/GenBank/DDBJ databases">
        <authorList>
            <person name="Will S."/>
            <person name="Neumann-Schaal M."/>
            <person name="Henke P."/>
        </authorList>
    </citation>
    <scope>NUCLEOTIDE SEQUENCE</scope>
    <source>
        <strain evidence="1">PCC 7102</strain>
    </source>
</reference>
<name>A0A433V6C3_9CYAN</name>
<dbReference type="Gene3D" id="2.160.20.80">
    <property type="entry name" value="E3 ubiquitin-protein ligase SopA"/>
    <property type="match status" value="1"/>
</dbReference>
<comment type="caution">
    <text evidence="1">The sequence shown here is derived from an EMBL/GenBank/DDBJ whole genome shotgun (WGS) entry which is preliminary data.</text>
</comment>
<keyword evidence="2" id="KW-1185">Reference proteome</keyword>
<dbReference type="EMBL" id="RSCL01000019">
    <property type="protein sequence ID" value="RUT01638.1"/>
    <property type="molecule type" value="Genomic_DNA"/>
</dbReference>
<organism evidence="1 2">
    <name type="scientific">Dulcicalothrix desertica PCC 7102</name>
    <dbReference type="NCBI Taxonomy" id="232991"/>
    <lineage>
        <taxon>Bacteria</taxon>
        <taxon>Bacillati</taxon>
        <taxon>Cyanobacteriota</taxon>
        <taxon>Cyanophyceae</taxon>
        <taxon>Nostocales</taxon>
        <taxon>Calotrichaceae</taxon>
        <taxon>Dulcicalothrix</taxon>
    </lineage>
</organism>
<reference evidence="1" key="2">
    <citation type="journal article" date="2019" name="Genome Biol. Evol.">
        <title>Day and night: Metabolic profiles and evolutionary relationships of six axenic non-marine cyanobacteria.</title>
        <authorList>
            <person name="Will S.E."/>
            <person name="Henke P."/>
            <person name="Boedeker C."/>
            <person name="Huang S."/>
            <person name="Brinkmann H."/>
            <person name="Rohde M."/>
            <person name="Jarek M."/>
            <person name="Friedl T."/>
            <person name="Seufert S."/>
            <person name="Schumacher M."/>
            <person name="Overmann J."/>
            <person name="Neumann-Schaal M."/>
            <person name="Petersen J."/>
        </authorList>
    </citation>
    <scope>NUCLEOTIDE SEQUENCE [LARGE SCALE GENOMIC DNA]</scope>
    <source>
        <strain evidence="1">PCC 7102</strain>
    </source>
</reference>